<feature type="compositionally biased region" description="Basic and acidic residues" evidence="1">
    <location>
        <begin position="384"/>
        <end position="395"/>
    </location>
</feature>
<protein>
    <submittedName>
        <fullName evidence="4">Uncharacterized protein</fullName>
    </submittedName>
</protein>
<dbReference type="AlphaFoldDB" id="S7ZPS2"/>
<feature type="region of interest" description="Disordered" evidence="1">
    <location>
        <begin position="302"/>
        <end position="344"/>
    </location>
</feature>
<feature type="region of interest" description="Disordered" evidence="1">
    <location>
        <begin position="1"/>
        <end position="82"/>
    </location>
</feature>
<evidence type="ECO:0000313" key="4">
    <source>
        <dbReference type="EMBL" id="EPS30646.1"/>
    </source>
</evidence>
<feature type="compositionally biased region" description="Low complexity" evidence="1">
    <location>
        <begin position="1"/>
        <end position="35"/>
    </location>
</feature>
<feature type="region of interest" description="Disordered" evidence="1">
    <location>
        <begin position="541"/>
        <end position="643"/>
    </location>
</feature>
<feature type="compositionally biased region" description="Basic and acidic residues" evidence="1">
    <location>
        <begin position="212"/>
        <end position="226"/>
    </location>
</feature>
<feature type="compositionally biased region" description="Low complexity" evidence="1">
    <location>
        <begin position="419"/>
        <end position="449"/>
    </location>
</feature>
<dbReference type="EMBL" id="KB644412">
    <property type="protein sequence ID" value="EPS30646.1"/>
    <property type="molecule type" value="Genomic_DNA"/>
</dbReference>
<proteinExistence type="predicted"/>
<dbReference type="InterPro" id="IPR019622">
    <property type="entry name" value="Rrn9_dom"/>
</dbReference>
<keyword evidence="5" id="KW-1185">Reference proteome</keyword>
<dbReference type="Proteomes" id="UP000019376">
    <property type="component" value="Unassembled WGS sequence"/>
</dbReference>
<dbReference type="STRING" id="933388.S7ZPS2"/>
<accession>S7ZPS2</accession>
<evidence type="ECO:0000259" key="2">
    <source>
        <dbReference type="Pfam" id="PF10680"/>
    </source>
</evidence>
<reference evidence="4 5" key="1">
    <citation type="journal article" date="2013" name="PLoS ONE">
        <title>Genomic and secretomic analyses reveal unique features of the lignocellulolytic enzyme system of Penicillium decumbens.</title>
        <authorList>
            <person name="Liu G."/>
            <person name="Zhang L."/>
            <person name="Wei X."/>
            <person name="Zou G."/>
            <person name="Qin Y."/>
            <person name="Ma L."/>
            <person name="Li J."/>
            <person name="Zheng H."/>
            <person name="Wang S."/>
            <person name="Wang C."/>
            <person name="Xun L."/>
            <person name="Zhao G.-P."/>
            <person name="Zhou Z."/>
            <person name="Qu Y."/>
        </authorList>
    </citation>
    <scope>NUCLEOTIDE SEQUENCE [LARGE SCALE GENOMIC DNA]</scope>
    <source>
        <strain evidence="5">114-2 / CGMCC 5302</strain>
    </source>
</reference>
<evidence type="ECO:0000256" key="1">
    <source>
        <dbReference type="SAM" id="MobiDB-lite"/>
    </source>
</evidence>
<feature type="domain" description="C2H2-domain containing protein second zinc finger" evidence="3">
    <location>
        <begin position="650"/>
        <end position="676"/>
    </location>
</feature>
<feature type="compositionally biased region" description="Low complexity" evidence="1">
    <location>
        <begin position="593"/>
        <end position="609"/>
    </location>
</feature>
<dbReference type="Pfam" id="PF10680">
    <property type="entry name" value="RRN9"/>
    <property type="match status" value="1"/>
</dbReference>
<feature type="region of interest" description="Disordered" evidence="1">
    <location>
        <begin position="372"/>
        <end position="465"/>
    </location>
</feature>
<feature type="region of interest" description="Disordered" evidence="1">
    <location>
        <begin position="207"/>
        <end position="263"/>
    </location>
</feature>
<feature type="region of interest" description="Disordered" evidence="1">
    <location>
        <begin position="679"/>
        <end position="702"/>
    </location>
</feature>
<dbReference type="Pfam" id="PF26176">
    <property type="entry name" value="zf_C2H2_17_2"/>
    <property type="match status" value="1"/>
</dbReference>
<sequence>MSSFSDKQQPSSSQFYPPQSAQPYQSLFGGPSSDVDPPPSSLPEPVRRPGASLFGGPVGLDTISERDIASDPMELSQADGDYDEYGTVRFPALGGPDHVAFLESDTVQFEDRDPDVTKSSQPNLEQPILPSSSETIRPALAMQTYFLNRGRDLPLGVERPNRWNGPASTYRRLTADDRGAYEGIVTERARDLAAHLYNAHAYRNRRHLAPSKPEEAREADGPERHFPPRRWVAWPRPAPHVPRPDESIQRQLDGPDSMHMQSDLRPSYNVEESVIAIMMKHAKETFLAREWDLEEVKVSRLSRGDDTDDMKDEDLKDADEKDEAPQPDVVPLQPIVQADDGLSRKQLRPLSRNVISQIDRLLMGLHHSVKTRFQDDDSSSESEIEGRDTDYETSRSRSRRVSGTRSQSRGRKRARRQSSHSQTSSHRSRSGRSSTAASTQTGSAGSPSRSRGRSRTSRTSRTSADLSATKYRLALRDWSEVMGIAAMMGLPSAAVARASKRCADLFGEDMTFRTFQEGRMVKVPPTKGSVRSGDKWEYYESDTDVETEPELQHEAAPTIGPSELGSISSPRKRKQRSRVRSRSQSHSRRHRSSSAVGPPAPTVAAVVSGNSVPGSDFADQLGDAGDTAGQLPALPVPKGRGEHRKADIICPVKRCSRHTHGFSRTWNLTLHMRRVHPNYVPGDRERSRSQSTPGGVEVIEID</sequence>
<dbReference type="HOGENOM" id="CLU_017870_0_0_1"/>
<evidence type="ECO:0000259" key="3">
    <source>
        <dbReference type="Pfam" id="PF26176"/>
    </source>
</evidence>
<evidence type="ECO:0000313" key="5">
    <source>
        <dbReference type="Proteomes" id="UP000019376"/>
    </source>
</evidence>
<feature type="compositionally biased region" description="Basic residues" evidence="1">
    <location>
        <begin position="396"/>
        <end position="418"/>
    </location>
</feature>
<dbReference type="eggNOG" id="ENOG502SFXK">
    <property type="taxonomic scope" value="Eukaryota"/>
</dbReference>
<dbReference type="PhylomeDB" id="S7ZPS2"/>
<dbReference type="InterPro" id="IPR059095">
    <property type="entry name" value="Znf_C2H2_17_2nd"/>
</dbReference>
<dbReference type="OrthoDB" id="5412288at2759"/>
<organism evidence="4 5">
    <name type="scientific">Penicillium oxalicum (strain 114-2 / CGMCC 5302)</name>
    <name type="common">Penicillium decumbens</name>
    <dbReference type="NCBI Taxonomy" id="933388"/>
    <lineage>
        <taxon>Eukaryota</taxon>
        <taxon>Fungi</taxon>
        <taxon>Dikarya</taxon>
        <taxon>Ascomycota</taxon>
        <taxon>Pezizomycotina</taxon>
        <taxon>Eurotiomycetes</taxon>
        <taxon>Eurotiomycetidae</taxon>
        <taxon>Eurotiales</taxon>
        <taxon>Aspergillaceae</taxon>
        <taxon>Penicillium</taxon>
    </lineage>
</organism>
<name>S7ZPS2_PENO1</name>
<feature type="compositionally biased region" description="Basic residues" evidence="1">
    <location>
        <begin position="570"/>
        <end position="592"/>
    </location>
</feature>
<feature type="compositionally biased region" description="Acidic residues" evidence="1">
    <location>
        <begin position="306"/>
        <end position="322"/>
    </location>
</feature>
<gene>
    <name evidence="4" type="ORF">PDE_05598</name>
</gene>
<feature type="domain" description="Rrn9" evidence="2">
    <location>
        <begin position="186"/>
        <end position="248"/>
    </location>
</feature>